<gene>
    <name evidence="1" type="ORF">UT30_C0009G0023</name>
</gene>
<reference evidence="1 2" key="1">
    <citation type="journal article" date="2015" name="Nature">
        <title>rRNA introns, odd ribosomes, and small enigmatic genomes across a large radiation of phyla.</title>
        <authorList>
            <person name="Brown C.T."/>
            <person name="Hug L.A."/>
            <person name="Thomas B.C."/>
            <person name="Sharon I."/>
            <person name="Castelle C.J."/>
            <person name="Singh A."/>
            <person name="Wilkins M.J."/>
            <person name="Williams K.H."/>
            <person name="Banfield J.F."/>
        </authorList>
    </citation>
    <scope>NUCLEOTIDE SEQUENCE [LARGE SCALE GENOMIC DNA]</scope>
</reference>
<sequence>MAAMVKRLSQGFVVPLLRVRFPLAAPQKNLSNREVFLLINRNRTGNGKEESPLPANVDHISI</sequence>
<protein>
    <submittedName>
        <fullName evidence="1">Uncharacterized protein</fullName>
    </submittedName>
</protein>
<evidence type="ECO:0000313" key="1">
    <source>
        <dbReference type="EMBL" id="KKR04313.1"/>
    </source>
</evidence>
<comment type="caution">
    <text evidence="1">The sequence shown here is derived from an EMBL/GenBank/DDBJ whole genome shotgun (WGS) entry which is preliminary data.</text>
</comment>
<proteinExistence type="predicted"/>
<name>A0A0G0MMG2_9BACT</name>
<accession>A0A0G0MMG2</accession>
<organism evidence="1 2">
    <name type="scientific">Candidatus Uhrbacteria bacterium GW2011_GWF2_39_13</name>
    <dbReference type="NCBI Taxonomy" id="1618995"/>
    <lineage>
        <taxon>Bacteria</taxon>
        <taxon>Candidatus Uhriibacteriota</taxon>
    </lineage>
</organism>
<dbReference type="EMBL" id="LBWG01000009">
    <property type="protein sequence ID" value="KKR04313.1"/>
    <property type="molecule type" value="Genomic_DNA"/>
</dbReference>
<evidence type="ECO:0000313" key="2">
    <source>
        <dbReference type="Proteomes" id="UP000033935"/>
    </source>
</evidence>
<dbReference type="Proteomes" id="UP000033935">
    <property type="component" value="Unassembled WGS sequence"/>
</dbReference>
<dbReference type="AlphaFoldDB" id="A0A0G0MMG2"/>